<dbReference type="Proteomes" id="UP001210925">
    <property type="component" value="Unassembled WGS sequence"/>
</dbReference>
<accession>A0AAD5U9V7</accession>
<dbReference type="EMBL" id="JADGKB010000218">
    <property type="protein sequence ID" value="KAJ3250859.1"/>
    <property type="molecule type" value="Genomic_DNA"/>
</dbReference>
<evidence type="ECO:0000313" key="2">
    <source>
        <dbReference type="Proteomes" id="UP001210925"/>
    </source>
</evidence>
<sequence length="222" mass="24260">MLGSLTFGYPDYDTFKIGTCHNFSPNVLSAMTNALTGIGSTEYPTKELGKLCNDGSANPNVPHYIGDGNANVTMTVYEKSDCSGKSASVGLDNGDCNDFAFENGLMKYTNSTKSTTPFQSYKLDFGSNLLVYTPSNNWLYVESTNCMVVPQDVYADLQNNIKAVDFKGFKTQDHFCATSDWILNTTTATATTTAGPTNHTSSANLMLPNLILFFLVFLFRLQ</sequence>
<name>A0AAD5U9V7_9FUNG</name>
<protein>
    <submittedName>
        <fullName evidence="1">Uncharacterized protein</fullName>
    </submittedName>
</protein>
<keyword evidence="2" id="KW-1185">Reference proteome</keyword>
<evidence type="ECO:0000313" key="1">
    <source>
        <dbReference type="EMBL" id="KAJ3250859.1"/>
    </source>
</evidence>
<proteinExistence type="predicted"/>
<comment type="caution">
    <text evidence="1">The sequence shown here is derived from an EMBL/GenBank/DDBJ whole genome shotgun (WGS) entry which is preliminary data.</text>
</comment>
<organism evidence="1 2">
    <name type="scientific">Boothiomyces macroporosus</name>
    <dbReference type="NCBI Taxonomy" id="261099"/>
    <lineage>
        <taxon>Eukaryota</taxon>
        <taxon>Fungi</taxon>
        <taxon>Fungi incertae sedis</taxon>
        <taxon>Chytridiomycota</taxon>
        <taxon>Chytridiomycota incertae sedis</taxon>
        <taxon>Chytridiomycetes</taxon>
        <taxon>Rhizophydiales</taxon>
        <taxon>Terramycetaceae</taxon>
        <taxon>Boothiomyces</taxon>
    </lineage>
</organism>
<gene>
    <name evidence="1" type="ORF">HK103_003076</name>
</gene>
<reference evidence="1" key="1">
    <citation type="submission" date="2020-05" db="EMBL/GenBank/DDBJ databases">
        <title>Phylogenomic resolution of chytrid fungi.</title>
        <authorList>
            <person name="Stajich J.E."/>
            <person name="Amses K."/>
            <person name="Simmons R."/>
            <person name="Seto K."/>
            <person name="Myers J."/>
            <person name="Bonds A."/>
            <person name="Quandt C.A."/>
            <person name="Barry K."/>
            <person name="Liu P."/>
            <person name="Grigoriev I."/>
            <person name="Longcore J.E."/>
            <person name="James T.Y."/>
        </authorList>
    </citation>
    <scope>NUCLEOTIDE SEQUENCE</scope>
    <source>
        <strain evidence="1">PLAUS21</strain>
    </source>
</reference>
<dbReference type="AlphaFoldDB" id="A0AAD5U9V7"/>